<keyword evidence="4" id="KW-1185">Reference proteome</keyword>
<evidence type="ECO:0000259" key="2">
    <source>
        <dbReference type="Pfam" id="PF13635"/>
    </source>
</evidence>
<dbReference type="Pfam" id="PF13635">
    <property type="entry name" value="DUF4143"/>
    <property type="match status" value="1"/>
</dbReference>
<protein>
    <submittedName>
        <fullName evidence="3">ATP-binding protein</fullName>
    </submittedName>
</protein>
<accession>A0A842JDB7</accession>
<name>A0A842JDB7_9ACTN</name>
<dbReference type="GO" id="GO:0005524">
    <property type="term" value="F:ATP binding"/>
    <property type="evidence" value="ECO:0007669"/>
    <property type="project" value="UniProtKB-KW"/>
</dbReference>
<organism evidence="3 4">
    <name type="scientific">Gordonibacter massiliensis</name>
    <name type="common">ex Traore et al. 2017</name>
    <dbReference type="NCBI Taxonomy" id="1841863"/>
    <lineage>
        <taxon>Bacteria</taxon>
        <taxon>Bacillati</taxon>
        <taxon>Actinomycetota</taxon>
        <taxon>Coriobacteriia</taxon>
        <taxon>Eggerthellales</taxon>
        <taxon>Eggerthellaceae</taxon>
        <taxon>Gordonibacter</taxon>
    </lineage>
</organism>
<feature type="domain" description="AAA" evidence="1">
    <location>
        <begin position="23"/>
        <end position="142"/>
    </location>
</feature>
<keyword evidence="3" id="KW-0067">ATP-binding</keyword>
<reference evidence="3 4" key="1">
    <citation type="submission" date="2020-08" db="EMBL/GenBank/DDBJ databases">
        <authorList>
            <person name="Liu C."/>
            <person name="Sun Q."/>
        </authorList>
    </citation>
    <scope>NUCLEOTIDE SEQUENCE [LARGE SCALE GENOMIC DNA]</scope>
    <source>
        <strain evidence="3 4">N22</strain>
    </source>
</reference>
<proteinExistence type="predicted"/>
<dbReference type="SUPFAM" id="SSF52540">
    <property type="entry name" value="P-loop containing nucleoside triphosphate hydrolases"/>
    <property type="match status" value="1"/>
</dbReference>
<evidence type="ECO:0000313" key="4">
    <source>
        <dbReference type="Proteomes" id="UP000587396"/>
    </source>
</evidence>
<feature type="domain" description="DUF4143" evidence="2">
    <location>
        <begin position="195"/>
        <end position="352"/>
    </location>
</feature>
<dbReference type="AlphaFoldDB" id="A0A842JDB7"/>
<dbReference type="RefSeq" id="WP_185904461.1">
    <property type="nucleotide sequence ID" value="NZ_JACMSE010000002.1"/>
</dbReference>
<sequence>MAAYQRSIVNTLVRRMKEPRRFIQMLIGPRQTGKSTAIRQALELVDIPSHVALASIDSSSRDWLRAQWIQARNLIGEASPSALLVIDEVQLVNQWSAVVKELWDEDAWSGIDLRVVLTGSSSLLLQTGLAEGLTGRFEIIRSTHWGYAECREAFDYSLDDFLFFGGYPGGAALKADKMRWLDYMNEAVIEPSINKDVIALEDVRKPALMRRLFQIGAPYSSQELSYRKILGQLDDAGNTTTIAHYLDLLASAGLLCGLQKYDPKLIREKASSPRLMVYDTSLMTATYGQYRDALLTDPERRGRLVESAVGAFLLAQSSVRHFDVHWWRKGNDEVDFVLSQNDSVIAVEVKSGRVKSLGGLTAFVNRFPKARTLIVGSSGCSVEDFLLGKVPLFD</sequence>
<evidence type="ECO:0000313" key="3">
    <source>
        <dbReference type="EMBL" id="MBC2888481.1"/>
    </source>
</evidence>
<dbReference type="InterPro" id="IPR025420">
    <property type="entry name" value="DUF4143"/>
</dbReference>
<dbReference type="InterPro" id="IPR027417">
    <property type="entry name" value="P-loop_NTPase"/>
</dbReference>
<evidence type="ECO:0000259" key="1">
    <source>
        <dbReference type="Pfam" id="PF13173"/>
    </source>
</evidence>
<dbReference type="Proteomes" id="UP000587396">
    <property type="component" value="Unassembled WGS sequence"/>
</dbReference>
<dbReference type="InterPro" id="IPR041682">
    <property type="entry name" value="AAA_14"/>
</dbReference>
<dbReference type="PANTHER" id="PTHR43566:SF1">
    <property type="entry name" value="AAA+ ATPASE DOMAIN-CONTAINING PROTEIN"/>
    <property type="match status" value="1"/>
</dbReference>
<dbReference type="EMBL" id="JACMSE010000002">
    <property type="protein sequence ID" value="MBC2888481.1"/>
    <property type="molecule type" value="Genomic_DNA"/>
</dbReference>
<gene>
    <name evidence="3" type="ORF">H7313_03835</name>
</gene>
<dbReference type="Pfam" id="PF13173">
    <property type="entry name" value="AAA_14"/>
    <property type="match status" value="1"/>
</dbReference>
<dbReference type="PANTHER" id="PTHR43566">
    <property type="entry name" value="CONSERVED PROTEIN"/>
    <property type="match status" value="1"/>
</dbReference>
<comment type="caution">
    <text evidence="3">The sequence shown here is derived from an EMBL/GenBank/DDBJ whole genome shotgun (WGS) entry which is preliminary data.</text>
</comment>
<keyword evidence="3" id="KW-0547">Nucleotide-binding</keyword>